<keyword evidence="8" id="KW-0732">Signal</keyword>
<proteinExistence type="inferred from homology"/>
<evidence type="ECO:0000256" key="9">
    <source>
        <dbReference type="ARBA" id="ARBA00022989"/>
    </source>
</evidence>
<feature type="domain" description="Interferon/interleukin receptor" evidence="19">
    <location>
        <begin position="259"/>
        <end position="365"/>
    </location>
</feature>
<evidence type="ECO:0000256" key="4">
    <source>
        <dbReference type="ARBA" id="ARBA00011184"/>
    </source>
</evidence>
<comment type="caution">
    <text evidence="20">The sequence shown here is derived from an EMBL/GenBank/DDBJ whole genome shotgun (WGS) entry which is preliminary data.</text>
</comment>
<sequence length="416" mass="46864">MTPARDCKKEDYRLSFANINFVGFRTGGELKEETNVLVTQTEGWGTGDARSPDSLSTWTRLRQRVVWRSAVRLNHGAPLTSWGRLGAPSTPLLVLFTPERLQPSLPSLRGVSESIRPCSPFVDMASPAWTRIPRLETTFTRTLLFGWVLAQVARAAGTPVRAYNLTWKSTNFKTILEWEPKPIDYVYTVQISAGLGDWKSKCFYTTDTECDLTEEIVQDVQQSYSARVLSYPSRNLDTIGSMGDPVLQNAPKFIPYLETKLGQPIIQSFEQVGTKLNVTVQDARTLVRRNGTFLSLRDVFGKDLHYTLYYWKASSTGKKTAKTDTNEFFIDVDKGKDYCFSVQAVIPSRRVNQKSPESLIECTSQEKSVFKETFFIVGAVVFVVIIFIIILSLSLYKCRKARAGQNGKERSPLNVA</sequence>
<evidence type="ECO:0000313" key="20">
    <source>
        <dbReference type="EMBL" id="MBZ3884332.1"/>
    </source>
</evidence>
<comment type="subcellular location">
    <subcellularLocation>
        <location evidence="2">Membrane</location>
        <topology evidence="2">Single-pass type I membrane protein</topology>
    </subcellularLocation>
</comment>
<evidence type="ECO:0000256" key="11">
    <source>
        <dbReference type="ARBA" id="ARBA00023136"/>
    </source>
</evidence>
<dbReference type="AlphaFoldDB" id="A0AA41N5V2"/>
<feature type="transmembrane region" description="Helical" evidence="17">
    <location>
        <begin position="374"/>
        <end position="396"/>
    </location>
</feature>
<keyword evidence="6 17" id="KW-0812">Transmembrane</keyword>
<reference evidence="20" key="1">
    <citation type="submission" date="2020-03" db="EMBL/GenBank/DDBJ databases">
        <title>Studies in the Genomics of Life Span.</title>
        <authorList>
            <person name="Glass D."/>
        </authorList>
    </citation>
    <scope>NUCLEOTIDE SEQUENCE</scope>
    <source>
        <strain evidence="20">SUZIE</strain>
        <tissue evidence="20">Muscle</tissue>
    </source>
</reference>
<dbReference type="InterPro" id="IPR013783">
    <property type="entry name" value="Ig-like_fold"/>
</dbReference>
<dbReference type="GO" id="GO:0007596">
    <property type="term" value="P:blood coagulation"/>
    <property type="evidence" value="ECO:0007669"/>
    <property type="project" value="UniProtKB-KW"/>
</dbReference>
<evidence type="ECO:0000313" key="21">
    <source>
        <dbReference type="Proteomes" id="UP001166674"/>
    </source>
</evidence>
<name>A0AA41N5V2_SCICA</name>
<keyword evidence="14" id="KW-0325">Glycoprotein</keyword>
<keyword evidence="13" id="KW-1015">Disulfide bond</keyword>
<keyword evidence="7" id="KW-0356">Hemostasis</keyword>
<evidence type="ECO:0000256" key="16">
    <source>
        <dbReference type="ARBA" id="ARBA00031171"/>
    </source>
</evidence>
<comment type="subunit">
    <text evidence="4">Interacts with HSPE; the interaction, inhibited by heparin, promotes the generation of activated factor X and activates coagulation in the presence of activated factor VII.</text>
</comment>
<dbReference type="PRINTS" id="PR00346">
    <property type="entry name" value="TISSUEFACTOR"/>
</dbReference>
<dbReference type="Gene3D" id="2.60.40.10">
    <property type="entry name" value="Immunoglobulins"/>
    <property type="match status" value="2"/>
</dbReference>
<evidence type="ECO:0000256" key="5">
    <source>
        <dbReference type="ARBA" id="ARBA00018722"/>
    </source>
</evidence>
<evidence type="ECO:0000259" key="19">
    <source>
        <dbReference type="Pfam" id="PF09294"/>
    </source>
</evidence>
<dbReference type="FunFam" id="2.60.40.10:FF:000899">
    <property type="entry name" value="Tissue factor"/>
    <property type="match status" value="1"/>
</dbReference>
<comment type="similarity">
    <text evidence="3">Belongs to the tissue factor family.</text>
</comment>
<dbReference type="GO" id="GO:0004896">
    <property type="term" value="F:cytokine receptor activity"/>
    <property type="evidence" value="ECO:0007669"/>
    <property type="project" value="TreeGrafter"/>
</dbReference>
<evidence type="ECO:0000256" key="17">
    <source>
        <dbReference type="SAM" id="Phobius"/>
    </source>
</evidence>
<gene>
    <name evidence="20" type="ORF">SUZIE_177415</name>
</gene>
<keyword evidence="9 17" id="KW-1133">Transmembrane helix</keyword>
<evidence type="ECO:0000256" key="6">
    <source>
        <dbReference type="ARBA" id="ARBA00022692"/>
    </source>
</evidence>
<dbReference type="InterPro" id="IPR050650">
    <property type="entry name" value="Type-II_Cytokine-TF_Rcpt"/>
</dbReference>
<dbReference type="InterPro" id="IPR001187">
    <property type="entry name" value="Tissue_factor"/>
</dbReference>
<keyword evidence="15" id="KW-0449">Lipoprotein</keyword>
<evidence type="ECO:0000256" key="10">
    <source>
        <dbReference type="ARBA" id="ARBA00023084"/>
    </source>
</evidence>
<evidence type="ECO:0000256" key="13">
    <source>
        <dbReference type="ARBA" id="ARBA00023157"/>
    </source>
</evidence>
<dbReference type="GO" id="GO:0005886">
    <property type="term" value="C:plasma membrane"/>
    <property type="evidence" value="ECO:0007669"/>
    <property type="project" value="TreeGrafter"/>
</dbReference>
<dbReference type="InterPro" id="IPR003961">
    <property type="entry name" value="FN3_dom"/>
</dbReference>
<protein>
    <recommendedName>
        <fullName evidence="5">Tissue factor</fullName>
    </recommendedName>
    <alternativeName>
        <fullName evidence="16">Coagulation factor III</fullName>
    </alternativeName>
</protein>
<evidence type="ECO:0000256" key="14">
    <source>
        <dbReference type="ARBA" id="ARBA00023180"/>
    </source>
</evidence>
<evidence type="ECO:0000256" key="3">
    <source>
        <dbReference type="ARBA" id="ARBA00009197"/>
    </source>
</evidence>
<dbReference type="PANTHER" id="PTHR20859:SF22">
    <property type="entry name" value="TISSUE FACTOR"/>
    <property type="match status" value="1"/>
</dbReference>
<organism evidence="20 21">
    <name type="scientific">Sciurus carolinensis</name>
    <name type="common">Eastern gray squirrel</name>
    <dbReference type="NCBI Taxonomy" id="30640"/>
    <lineage>
        <taxon>Eukaryota</taxon>
        <taxon>Metazoa</taxon>
        <taxon>Chordata</taxon>
        <taxon>Craniata</taxon>
        <taxon>Vertebrata</taxon>
        <taxon>Euteleostomi</taxon>
        <taxon>Mammalia</taxon>
        <taxon>Eutheria</taxon>
        <taxon>Euarchontoglires</taxon>
        <taxon>Glires</taxon>
        <taxon>Rodentia</taxon>
        <taxon>Sciuromorpha</taxon>
        <taxon>Sciuridae</taxon>
        <taxon>Sciurinae</taxon>
        <taxon>Sciurini</taxon>
        <taxon>Sciurus</taxon>
    </lineage>
</organism>
<accession>A0AA41N5V2</accession>
<dbReference type="Proteomes" id="UP001166674">
    <property type="component" value="Unassembled WGS sequence"/>
</dbReference>
<evidence type="ECO:0000256" key="12">
    <source>
        <dbReference type="ARBA" id="ARBA00023139"/>
    </source>
</evidence>
<dbReference type="InterPro" id="IPR036116">
    <property type="entry name" value="FN3_sf"/>
</dbReference>
<keyword evidence="11 17" id="KW-0472">Membrane</keyword>
<feature type="domain" description="Fibronectin type-III" evidence="18">
    <location>
        <begin position="141"/>
        <end position="233"/>
    </location>
</feature>
<evidence type="ECO:0000256" key="2">
    <source>
        <dbReference type="ARBA" id="ARBA00004479"/>
    </source>
</evidence>
<dbReference type="Pfam" id="PF01108">
    <property type="entry name" value="Tissue_fac"/>
    <property type="match status" value="1"/>
</dbReference>
<comment type="function">
    <text evidence="1">Initiates blood coagulation by forming a complex with circulating factor VII or VIIa. The [TF:VIIa] complex activates factors IX or X by specific limited proteolysis. TF plays a role in normal hemostasis by initiating the cell-surface assembly and propagation of the coagulation protease cascade.</text>
</comment>
<dbReference type="EMBL" id="JAATJV010392582">
    <property type="protein sequence ID" value="MBZ3884332.1"/>
    <property type="molecule type" value="Genomic_DNA"/>
</dbReference>
<keyword evidence="12" id="KW-0564">Palmitate</keyword>
<evidence type="ECO:0000256" key="7">
    <source>
        <dbReference type="ARBA" id="ARBA00022696"/>
    </source>
</evidence>
<keyword evidence="21" id="KW-1185">Reference proteome</keyword>
<evidence type="ECO:0000256" key="1">
    <source>
        <dbReference type="ARBA" id="ARBA00002201"/>
    </source>
</evidence>
<evidence type="ECO:0000256" key="8">
    <source>
        <dbReference type="ARBA" id="ARBA00022729"/>
    </source>
</evidence>
<dbReference type="PANTHER" id="PTHR20859">
    <property type="entry name" value="INTERFERON/INTERLEUKIN RECEPTOR"/>
    <property type="match status" value="1"/>
</dbReference>
<dbReference type="Pfam" id="PF09294">
    <property type="entry name" value="Interfer-bind"/>
    <property type="match status" value="1"/>
</dbReference>
<keyword evidence="10" id="KW-0094">Blood coagulation</keyword>
<dbReference type="SUPFAM" id="SSF49265">
    <property type="entry name" value="Fibronectin type III"/>
    <property type="match status" value="2"/>
</dbReference>
<dbReference type="InterPro" id="IPR015373">
    <property type="entry name" value="Interferon/interleukin_rcp_dom"/>
</dbReference>
<evidence type="ECO:0000259" key="18">
    <source>
        <dbReference type="Pfam" id="PF01108"/>
    </source>
</evidence>
<evidence type="ECO:0000256" key="15">
    <source>
        <dbReference type="ARBA" id="ARBA00023288"/>
    </source>
</evidence>